<keyword evidence="3" id="KW-1185">Reference proteome</keyword>
<dbReference type="AlphaFoldDB" id="A0A1W1WQE3"/>
<evidence type="ECO:0000313" key="3">
    <source>
        <dbReference type="Proteomes" id="UP000192660"/>
    </source>
</evidence>
<feature type="compositionally biased region" description="Basic and acidic residues" evidence="1">
    <location>
        <begin position="1"/>
        <end position="14"/>
    </location>
</feature>
<accession>A0A1W1WQE3</accession>
<feature type="region of interest" description="Disordered" evidence="1">
    <location>
        <begin position="1"/>
        <end position="21"/>
    </location>
</feature>
<organism evidence="2 3">
    <name type="scientific">Sulfobacillus thermosulfidooxidans (strain DSM 9293 / VKM B-1269 / AT-1)</name>
    <dbReference type="NCBI Taxonomy" id="929705"/>
    <lineage>
        <taxon>Bacteria</taxon>
        <taxon>Bacillati</taxon>
        <taxon>Bacillota</taxon>
        <taxon>Clostridia</taxon>
        <taxon>Eubacteriales</taxon>
        <taxon>Clostridiales Family XVII. Incertae Sedis</taxon>
        <taxon>Sulfobacillus</taxon>
    </lineage>
</organism>
<sequence>MTQIFHNDDTERSLEFPSSSAFSPAFPPAADAMRNLSWRRWRDDTVGHSGPTFEIGNWLGTQFDLRDQGMPRGASGAA</sequence>
<gene>
    <name evidence="2" type="ORF">SAMN00768000_3540</name>
</gene>
<evidence type="ECO:0000256" key="1">
    <source>
        <dbReference type="SAM" id="MobiDB-lite"/>
    </source>
</evidence>
<name>A0A1W1WQE3_SULTA</name>
<dbReference type="Proteomes" id="UP000192660">
    <property type="component" value="Unassembled WGS sequence"/>
</dbReference>
<reference evidence="3" key="1">
    <citation type="submission" date="2017-04" db="EMBL/GenBank/DDBJ databases">
        <authorList>
            <person name="Varghese N."/>
            <person name="Submissions S."/>
        </authorList>
    </citation>
    <scope>NUCLEOTIDE SEQUENCE [LARGE SCALE GENOMIC DNA]</scope>
    <source>
        <strain evidence="3">DSM 9293</strain>
    </source>
</reference>
<proteinExistence type="predicted"/>
<dbReference type="EMBL" id="FWWY01000002">
    <property type="protein sequence ID" value="SMC07943.1"/>
    <property type="molecule type" value="Genomic_DNA"/>
</dbReference>
<protein>
    <submittedName>
        <fullName evidence="2">Uncharacterized protein</fullName>
    </submittedName>
</protein>
<evidence type="ECO:0000313" key="2">
    <source>
        <dbReference type="EMBL" id="SMC07943.1"/>
    </source>
</evidence>